<dbReference type="STRING" id="542762.A0A4S4DQH1"/>
<keyword evidence="4" id="KW-0378">Hydrolase</keyword>
<feature type="domain" description="Exonuclease" evidence="6">
    <location>
        <begin position="13"/>
        <end position="141"/>
    </location>
</feature>
<dbReference type="InterPro" id="IPR013520">
    <property type="entry name" value="Ribonucl_H"/>
</dbReference>
<comment type="similarity">
    <text evidence="2">Belongs to the REXO1/REXO3 family.</text>
</comment>
<keyword evidence="8" id="KW-1185">Reference proteome</keyword>
<evidence type="ECO:0000259" key="6">
    <source>
        <dbReference type="SMART" id="SM00479"/>
    </source>
</evidence>
<reference evidence="7 8" key="1">
    <citation type="journal article" date="2018" name="Proc. Natl. Acad. Sci. U.S.A.">
        <title>Draft genome sequence of Camellia sinensis var. sinensis provides insights into the evolution of the tea genome and tea quality.</title>
        <authorList>
            <person name="Wei C."/>
            <person name="Yang H."/>
            <person name="Wang S."/>
            <person name="Zhao J."/>
            <person name="Liu C."/>
            <person name="Gao L."/>
            <person name="Xia E."/>
            <person name="Lu Y."/>
            <person name="Tai Y."/>
            <person name="She G."/>
            <person name="Sun J."/>
            <person name="Cao H."/>
            <person name="Tong W."/>
            <person name="Gao Q."/>
            <person name="Li Y."/>
            <person name="Deng W."/>
            <person name="Jiang X."/>
            <person name="Wang W."/>
            <person name="Chen Q."/>
            <person name="Zhang S."/>
            <person name="Li H."/>
            <person name="Wu J."/>
            <person name="Wang P."/>
            <person name="Li P."/>
            <person name="Shi C."/>
            <person name="Zheng F."/>
            <person name="Jian J."/>
            <person name="Huang B."/>
            <person name="Shan D."/>
            <person name="Shi M."/>
            <person name="Fang C."/>
            <person name="Yue Y."/>
            <person name="Li F."/>
            <person name="Li D."/>
            <person name="Wei S."/>
            <person name="Han B."/>
            <person name="Jiang C."/>
            <person name="Yin Y."/>
            <person name="Xia T."/>
            <person name="Zhang Z."/>
            <person name="Bennetzen J.L."/>
            <person name="Zhao S."/>
            <person name="Wan X."/>
        </authorList>
    </citation>
    <scope>NUCLEOTIDE SEQUENCE [LARGE SCALE GENOMIC DNA]</scope>
    <source>
        <strain evidence="8">cv. Shuchazao</strain>
        <tissue evidence="7">Leaf</tissue>
    </source>
</reference>
<dbReference type="EMBL" id="SDRB02010632">
    <property type="protein sequence ID" value="THG05353.1"/>
    <property type="molecule type" value="Genomic_DNA"/>
</dbReference>
<evidence type="ECO:0000313" key="7">
    <source>
        <dbReference type="EMBL" id="THG05353.1"/>
    </source>
</evidence>
<proteinExistence type="inferred from homology"/>
<evidence type="ECO:0000313" key="8">
    <source>
        <dbReference type="Proteomes" id="UP000306102"/>
    </source>
</evidence>
<evidence type="ECO:0000256" key="1">
    <source>
        <dbReference type="ARBA" id="ARBA00004123"/>
    </source>
</evidence>
<dbReference type="InterPro" id="IPR036397">
    <property type="entry name" value="RNaseH_sf"/>
</dbReference>
<evidence type="ECO:0000256" key="5">
    <source>
        <dbReference type="ARBA" id="ARBA00023242"/>
    </source>
</evidence>
<accession>A0A4S4DQH1</accession>
<dbReference type="PANTHER" id="PTHR12801">
    <property type="entry name" value="RNA EXONUCLEASE REXO1 / RECO3 FAMILY MEMBER-RELATED"/>
    <property type="match status" value="1"/>
</dbReference>
<dbReference type="GO" id="GO:0005634">
    <property type="term" value="C:nucleus"/>
    <property type="evidence" value="ECO:0007669"/>
    <property type="project" value="UniProtKB-SubCell"/>
</dbReference>
<keyword evidence="5" id="KW-0539">Nucleus</keyword>
<organism evidence="7 8">
    <name type="scientific">Camellia sinensis var. sinensis</name>
    <name type="common">China tea</name>
    <dbReference type="NCBI Taxonomy" id="542762"/>
    <lineage>
        <taxon>Eukaryota</taxon>
        <taxon>Viridiplantae</taxon>
        <taxon>Streptophyta</taxon>
        <taxon>Embryophyta</taxon>
        <taxon>Tracheophyta</taxon>
        <taxon>Spermatophyta</taxon>
        <taxon>Magnoliopsida</taxon>
        <taxon>eudicotyledons</taxon>
        <taxon>Gunneridae</taxon>
        <taxon>Pentapetalae</taxon>
        <taxon>asterids</taxon>
        <taxon>Ericales</taxon>
        <taxon>Theaceae</taxon>
        <taxon>Camellia</taxon>
    </lineage>
</organism>
<dbReference type="SMART" id="SM00479">
    <property type="entry name" value="EXOIII"/>
    <property type="match status" value="1"/>
</dbReference>
<comment type="subcellular location">
    <subcellularLocation>
        <location evidence="1">Nucleus</location>
    </subcellularLocation>
</comment>
<dbReference type="Proteomes" id="UP000306102">
    <property type="component" value="Unassembled WGS sequence"/>
</dbReference>
<dbReference type="SUPFAM" id="SSF53098">
    <property type="entry name" value="Ribonuclease H-like"/>
    <property type="match status" value="1"/>
</dbReference>
<sequence length="142" mass="15613">MKLSTNQIKKFPKMLAVDCEMVLCEDGTEALVRVCAVGRNLQVKLNELVNPNKAVADYRSDITGVSAEDLDGVTCSLANVQDSMKKLLRDGKTVLIGHSLNNDLKALKLDYGRVIDTSLIFKHGDEANFRRPSLNDLCKASC</sequence>
<dbReference type="Gene3D" id="3.30.420.10">
    <property type="entry name" value="Ribonuclease H-like superfamily/Ribonuclease H"/>
    <property type="match status" value="1"/>
</dbReference>
<name>A0A4S4DQH1_CAMSN</name>
<gene>
    <name evidence="7" type="ORF">TEA_009030</name>
</gene>
<evidence type="ECO:0000256" key="2">
    <source>
        <dbReference type="ARBA" id="ARBA00006357"/>
    </source>
</evidence>
<comment type="caution">
    <text evidence="7">The sequence shown here is derived from an EMBL/GenBank/DDBJ whole genome shotgun (WGS) entry which is preliminary data.</text>
</comment>
<evidence type="ECO:0000256" key="4">
    <source>
        <dbReference type="ARBA" id="ARBA00022801"/>
    </source>
</evidence>
<dbReference type="InterPro" id="IPR047021">
    <property type="entry name" value="REXO1/3/4-like"/>
</dbReference>
<dbReference type="GO" id="GO:0003676">
    <property type="term" value="F:nucleic acid binding"/>
    <property type="evidence" value="ECO:0007669"/>
    <property type="project" value="InterPro"/>
</dbReference>
<keyword evidence="3" id="KW-0540">Nuclease</keyword>
<dbReference type="InterPro" id="IPR012337">
    <property type="entry name" value="RNaseH-like_sf"/>
</dbReference>
<protein>
    <recommendedName>
        <fullName evidence="6">Exonuclease domain-containing protein</fullName>
    </recommendedName>
</protein>
<dbReference type="GO" id="GO:0004527">
    <property type="term" value="F:exonuclease activity"/>
    <property type="evidence" value="ECO:0007669"/>
    <property type="project" value="InterPro"/>
</dbReference>
<dbReference type="PANTHER" id="PTHR12801:SF115">
    <property type="entry name" value="FI18136P1-RELATED"/>
    <property type="match status" value="1"/>
</dbReference>
<evidence type="ECO:0000256" key="3">
    <source>
        <dbReference type="ARBA" id="ARBA00022722"/>
    </source>
</evidence>
<dbReference type="AlphaFoldDB" id="A0A4S4DQH1"/>